<feature type="transmembrane region" description="Helical" evidence="1">
    <location>
        <begin position="12"/>
        <end position="38"/>
    </location>
</feature>
<dbReference type="EMBL" id="JAAKFY010000021">
    <property type="protein sequence ID" value="KAF3839460.1"/>
    <property type="molecule type" value="Genomic_DNA"/>
</dbReference>
<evidence type="ECO:0000256" key="1">
    <source>
        <dbReference type="SAM" id="Phobius"/>
    </source>
</evidence>
<proteinExistence type="predicted"/>
<organism evidence="2 3">
    <name type="scientific">Dissostichus mawsoni</name>
    <name type="common">Antarctic cod</name>
    <dbReference type="NCBI Taxonomy" id="36200"/>
    <lineage>
        <taxon>Eukaryota</taxon>
        <taxon>Metazoa</taxon>
        <taxon>Chordata</taxon>
        <taxon>Craniata</taxon>
        <taxon>Vertebrata</taxon>
        <taxon>Euteleostomi</taxon>
        <taxon>Actinopterygii</taxon>
        <taxon>Neopterygii</taxon>
        <taxon>Teleostei</taxon>
        <taxon>Neoteleostei</taxon>
        <taxon>Acanthomorphata</taxon>
        <taxon>Eupercaria</taxon>
        <taxon>Perciformes</taxon>
        <taxon>Notothenioidei</taxon>
        <taxon>Nototheniidae</taxon>
        <taxon>Dissostichus</taxon>
    </lineage>
</organism>
<dbReference type="Proteomes" id="UP000518266">
    <property type="component" value="Unassembled WGS sequence"/>
</dbReference>
<gene>
    <name evidence="2" type="ORF">F7725_018177</name>
</gene>
<evidence type="ECO:0000313" key="2">
    <source>
        <dbReference type="EMBL" id="KAF3839460.1"/>
    </source>
</evidence>
<dbReference type="AlphaFoldDB" id="A0A7J5XQX4"/>
<reference evidence="2 3" key="1">
    <citation type="submission" date="2020-03" db="EMBL/GenBank/DDBJ databases">
        <title>Dissostichus mawsoni Genome sequencing and assembly.</title>
        <authorList>
            <person name="Park H."/>
        </authorList>
    </citation>
    <scope>NUCLEOTIDE SEQUENCE [LARGE SCALE GENOMIC DNA]</scope>
    <source>
        <strain evidence="2">DM0001</strain>
        <tissue evidence="2">Muscle</tissue>
    </source>
</reference>
<dbReference type="OrthoDB" id="6413693at2759"/>
<sequence length="73" mass="7778">MSLSKTEQGLHSLSIGISFVMGALGMLLVCVLLLLIYYRKGKVIFSSDKGKAETCNPIVTNAINSSEVDVGLC</sequence>
<keyword evidence="1" id="KW-0472">Membrane</keyword>
<comment type="caution">
    <text evidence="2">The sequence shown here is derived from an EMBL/GenBank/DDBJ whole genome shotgun (WGS) entry which is preliminary data.</text>
</comment>
<keyword evidence="3" id="KW-1185">Reference proteome</keyword>
<keyword evidence="1" id="KW-1133">Transmembrane helix</keyword>
<protein>
    <submittedName>
        <fullName evidence="2">Uncharacterized protein</fullName>
    </submittedName>
</protein>
<evidence type="ECO:0000313" key="3">
    <source>
        <dbReference type="Proteomes" id="UP000518266"/>
    </source>
</evidence>
<accession>A0A7J5XQX4</accession>
<name>A0A7J5XQX4_DISMA</name>
<keyword evidence="1" id="KW-0812">Transmembrane</keyword>